<evidence type="ECO:0000313" key="2">
    <source>
        <dbReference type="Proteomes" id="UP001201812"/>
    </source>
</evidence>
<reference evidence="1" key="1">
    <citation type="submission" date="2022-01" db="EMBL/GenBank/DDBJ databases">
        <title>Genome Sequence Resource for Two Populations of Ditylenchus destructor, the Migratory Endoparasitic Phytonematode.</title>
        <authorList>
            <person name="Zhang H."/>
            <person name="Lin R."/>
            <person name="Xie B."/>
        </authorList>
    </citation>
    <scope>NUCLEOTIDE SEQUENCE</scope>
    <source>
        <strain evidence="1">BazhouSP</strain>
    </source>
</reference>
<dbReference type="AlphaFoldDB" id="A0AAD4QX33"/>
<organism evidence="1 2">
    <name type="scientific">Ditylenchus destructor</name>
    <dbReference type="NCBI Taxonomy" id="166010"/>
    <lineage>
        <taxon>Eukaryota</taxon>
        <taxon>Metazoa</taxon>
        <taxon>Ecdysozoa</taxon>
        <taxon>Nematoda</taxon>
        <taxon>Chromadorea</taxon>
        <taxon>Rhabditida</taxon>
        <taxon>Tylenchina</taxon>
        <taxon>Tylenchomorpha</taxon>
        <taxon>Sphaerularioidea</taxon>
        <taxon>Anguinidae</taxon>
        <taxon>Anguininae</taxon>
        <taxon>Ditylenchus</taxon>
    </lineage>
</organism>
<evidence type="ECO:0000313" key="1">
    <source>
        <dbReference type="EMBL" id="KAI1706914.1"/>
    </source>
</evidence>
<dbReference type="EMBL" id="JAKKPZ010000044">
    <property type="protein sequence ID" value="KAI1706914.1"/>
    <property type="molecule type" value="Genomic_DNA"/>
</dbReference>
<proteinExistence type="predicted"/>
<name>A0AAD4QX33_9BILA</name>
<accession>A0AAD4QX33</accession>
<gene>
    <name evidence="1" type="ORF">DdX_12697</name>
</gene>
<sequence length="100" mass="11046">MGQEDVSSAAKLHWVWLNTKHGAGSSGSLLRTFPLPPYLSIILKGSLQSTVHFICHVARQKSEKRQLHLEDSHGRYGLWHPAVYQPPLIGLDSQMSGGDS</sequence>
<protein>
    <submittedName>
        <fullName evidence="1">Uncharacterized protein</fullName>
    </submittedName>
</protein>
<dbReference type="Proteomes" id="UP001201812">
    <property type="component" value="Unassembled WGS sequence"/>
</dbReference>
<keyword evidence="2" id="KW-1185">Reference proteome</keyword>
<comment type="caution">
    <text evidence="1">The sequence shown here is derived from an EMBL/GenBank/DDBJ whole genome shotgun (WGS) entry which is preliminary data.</text>
</comment>